<dbReference type="Pfam" id="PF07876">
    <property type="entry name" value="Dabb"/>
    <property type="match status" value="1"/>
</dbReference>
<organism evidence="2 3">
    <name type="scientific">Hymenobacter sedentarius</name>
    <dbReference type="NCBI Taxonomy" id="1411621"/>
    <lineage>
        <taxon>Bacteria</taxon>
        <taxon>Pseudomonadati</taxon>
        <taxon>Bacteroidota</taxon>
        <taxon>Cytophagia</taxon>
        <taxon>Cytophagales</taxon>
        <taxon>Hymenobacteraceae</taxon>
        <taxon>Hymenobacter</taxon>
    </lineage>
</organism>
<dbReference type="AlphaFoldDB" id="A0A0U4AT94"/>
<protein>
    <recommendedName>
        <fullName evidence="1">Stress-response A/B barrel domain-containing protein</fullName>
    </recommendedName>
</protein>
<feature type="domain" description="Stress-response A/B barrel" evidence="1">
    <location>
        <begin position="43"/>
        <end position="138"/>
    </location>
</feature>
<dbReference type="Proteomes" id="UP000059542">
    <property type="component" value="Chromosome"/>
</dbReference>
<dbReference type="Gene3D" id="3.30.70.100">
    <property type="match status" value="1"/>
</dbReference>
<evidence type="ECO:0000259" key="1">
    <source>
        <dbReference type="PROSITE" id="PS51502"/>
    </source>
</evidence>
<accession>A0A0U4AT94</accession>
<dbReference type="PROSITE" id="PS51502">
    <property type="entry name" value="S_R_A_B_BARREL"/>
    <property type="match status" value="1"/>
</dbReference>
<reference evidence="2 3" key="1">
    <citation type="submission" date="2015-12" db="EMBL/GenBank/DDBJ databases">
        <authorList>
            <person name="Shamseldin A."/>
            <person name="Moawad H."/>
            <person name="Abd El-Rahim W.M."/>
            <person name="Sadowsky M.J."/>
        </authorList>
    </citation>
    <scope>NUCLEOTIDE SEQUENCE [LARGE SCALE GENOMIC DNA]</scope>
    <source>
        <strain evidence="2 3">DG5B</strain>
    </source>
</reference>
<dbReference type="InterPro" id="IPR011008">
    <property type="entry name" value="Dimeric_a/b-barrel"/>
</dbReference>
<dbReference type="SUPFAM" id="SSF54909">
    <property type="entry name" value="Dimeric alpha+beta barrel"/>
    <property type="match status" value="1"/>
</dbReference>
<keyword evidence="3" id="KW-1185">Reference proteome</keyword>
<evidence type="ECO:0000313" key="2">
    <source>
        <dbReference type="EMBL" id="ALW86688.1"/>
    </source>
</evidence>
<dbReference type="EMBL" id="CP013909">
    <property type="protein sequence ID" value="ALW86688.1"/>
    <property type="molecule type" value="Genomic_DNA"/>
</dbReference>
<dbReference type="SMART" id="SM00886">
    <property type="entry name" value="Dabb"/>
    <property type="match status" value="1"/>
</dbReference>
<evidence type="ECO:0000313" key="3">
    <source>
        <dbReference type="Proteomes" id="UP000059542"/>
    </source>
</evidence>
<dbReference type="KEGG" id="hyg:AUC43_17335"/>
<sequence length="143" mass="16130">MLRCPAGVPFPGRRPSFVPASPWLFSPKAPAVPMNAPISPDLFVHHVLFYVPATASESDQARLLEGLRTLRGIPAIHWSHIGTPAATDRAVIERTYAYSWLCLFQSAADEEHYQRHPIHDAFRDTYARYWEKVVIYDAIGPMS</sequence>
<dbReference type="STRING" id="1411621.AUC43_17335"/>
<dbReference type="InterPro" id="IPR013097">
    <property type="entry name" value="Dabb"/>
</dbReference>
<gene>
    <name evidence="2" type="ORF">AUC43_17335</name>
</gene>
<name>A0A0U4AT94_9BACT</name>
<proteinExistence type="predicted"/>